<dbReference type="OrthoDB" id="276063at2759"/>
<comment type="caution">
    <text evidence="8">The sequence shown here is derived from an EMBL/GenBank/DDBJ whole genome shotgun (WGS) entry which is preliminary data.</text>
</comment>
<sequence>MRRVPSVRSASSWRAVPVFAAALSYLLLALPVAHLPLQGFSWLSFFSSRRNRAVPPLRYIGDSQLMQPQRALTEPEIHSPEVQANLDMLLSAMRKYGGIGIAAPQVGWWVRAMVFGIEGENKRYPQAENVPLQFWINPEIVWSSKDRNWMWEGCLSVPGMRGWVGRPTEVRMTGLDRSGFSREVHLVGLPARIAQHEIDHLDGLLFPERVNTNNNNNRLLLPNAAFDAKETWRTHWPSPGSWKTALGQLSDAP</sequence>
<dbReference type="GO" id="GO:0006412">
    <property type="term" value="P:translation"/>
    <property type="evidence" value="ECO:0007669"/>
    <property type="project" value="UniProtKB-KW"/>
</dbReference>
<dbReference type="EC" id="3.5.1.88" evidence="2 7"/>
<keyword evidence="5 7" id="KW-0648">Protein biosynthesis</keyword>
<evidence type="ECO:0000256" key="6">
    <source>
        <dbReference type="ARBA" id="ARBA00037114"/>
    </source>
</evidence>
<dbReference type="PANTHER" id="PTHR10458:SF2">
    <property type="entry name" value="PEPTIDE DEFORMYLASE, MITOCHONDRIAL"/>
    <property type="match status" value="1"/>
</dbReference>
<evidence type="ECO:0000256" key="1">
    <source>
        <dbReference type="ARBA" id="ARBA00010759"/>
    </source>
</evidence>
<dbReference type="CDD" id="cd00487">
    <property type="entry name" value="Pep_deformylase"/>
    <property type="match status" value="1"/>
</dbReference>
<dbReference type="GO" id="GO:0042586">
    <property type="term" value="F:peptide deformylase activity"/>
    <property type="evidence" value="ECO:0007669"/>
    <property type="project" value="UniProtKB-EC"/>
</dbReference>
<evidence type="ECO:0000256" key="3">
    <source>
        <dbReference type="ARBA" id="ARBA00022723"/>
    </source>
</evidence>
<dbReference type="Proteomes" id="UP000654075">
    <property type="component" value="Unassembled WGS sequence"/>
</dbReference>
<evidence type="ECO:0000313" key="8">
    <source>
        <dbReference type="EMBL" id="CAE8643380.1"/>
    </source>
</evidence>
<dbReference type="InterPro" id="IPR023635">
    <property type="entry name" value="Peptide_deformylase"/>
</dbReference>
<keyword evidence="9" id="KW-1185">Reference proteome</keyword>
<accession>A0A813HXV8</accession>
<organism evidence="8 9">
    <name type="scientific">Polarella glacialis</name>
    <name type="common">Dinoflagellate</name>
    <dbReference type="NCBI Taxonomy" id="89957"/>
    <lineage>
        <taxon>Eukaryota</taxon>
        <taxon>Sar</taxon>
        <taxon>Alveolata</taxon>
        <taxon>Dinophyceae</taxon>
        <taxon>Suessiales</taxon>
        <taxon>Suessiaceae</taxon>
        <taxon>Polarella</taxon>
    </lineage>
</organism>
<keyword evidence="4 7" id="KW-0378">Hydrolase</keyword>
<comment type="function">
    <text evidence="6 7">Removes the formyl group from the N-terminal Met of newly synthesized proteins.</text>
</comment>
<dbReference type="FunFam" id="3.90.45.10:FF:000003">
    <property type="entry name" value="Peptide deformylase"/>
    <property type="match status" value="1"/>
</dbReference>
<evidence type="ECO:0000256" key="2">
    <source>
        <dbReference type="ARBA" id="ARBA00012175"/>
    </source>
</evidence>
<dbReference type="SUPFAM" id="SSF56420">
    <property type="entry name" value="Peptide deformylase"/>
    <property type="match status" value="1"/>
</dbReference>
<dbReference type="GO" id="GO:0005739">
    <property type="term" value="C:mitochondrion"/>
    <property type="evidence" value="ECO:0007669"/>
    <property type="project" value="UniProtKB-ARBA"/>
</dbReference>
<comment type="catalytic activity">
    <reaction evidence="7">
        <text>N-terminal N-formyl-L-methionyl-[peptide] + H2O = N-terminal L-methionyl-[peptide] + formate</text>
        <dbReference type="Rhea" id="RHEA:24420"/>
        <dbReference type="Rhea" id="RHEA-COMP:10639"/>
        <dbReference type="Rhea" id="RHEA-COMP:10640"/>
        <dbReference type="ChEBI" id="CHEBI:15377"/>
        <dbReference type="ChEBI" id="CHEBI:15740"/>
        <dbReference type="ChEBI" id="CHEBI:49298"/>
        <dbReference type="ChEBI" id="CHEBI:64731"/>
        <dbReference type="EC" id="3.5.1.88"/>
    </reaction>
</comment>
<dbReference type="EMBL" id="CAJNNV010033348">
    <property type="protein sequence ID" value="CAE8643380.1"/>
    <property type="molecule type" value="Genomic_DNA"/>
</dbReference>
<keyword evidence="3 7" id="KW-0479">Metal-binding</keyword>
<evidence type="ECO:0000256" key="4">
    <source>
        <dbReference type="ARBA" id="ARBA00022801"/>
    </source>
</evidence>
<dbReference type="PANTHER" id="PTHR10458">
    <property type="entry name" value="PEPTIDE DEFORMYLASE"/>
    <property type="match status" value="1"/>
</dbReference>
<evidence type="ECO:0000256" key="5">
    <source>
        <dbReference type="ARBA" id="ARBA00022917"/>
    </source>
</evidence>
<dbReference type="HAMAP" id="MF_00163">
    <property type="entry name" value="Pep_deformylase"/>
    <property type="match status" value="1"/>
</dbReference>
<dbReference type="Gene3D" id="3.90.45.10">
    <property type="entry name" value="Peptide deformylase"/>
    <property type="match status" value="1"/>
</dbReference>
<dbReference type="OMA" id="IPPGMEW"/>
<dbReference type="InterPro" id="IPR036821">
    <property type="entry name" value="Peptide_deformylase_sf"/>
</dbReference>
<dbReference type="AlphaFoldDB" id="A0A813HXV8"/>
<reference evidence="8" key="1">
    <citation type="submission" date="2021-02" db="EMBL/GenBank/DDBJ databases">
        <authorList>
            <person name="Dougan E. K."/>
            <person name="Rhodes N."/>
            <person name="Thang M."/>
            <person name="Chan C."/>
        </authorList>
    </citation>
    <scope>NUCLEOTIDE SEQUENCE</scope>
</reference>
<evidence type="ECO:0000313" key="9">
    <source>
        <dbReference type="Proteomes" id="UP000654075"/>
    </source>
</evidence>
<dbReference type="PRINTS" id="PR01576">
    <property type="entry name" value="PDEFORMYLASE"/>
</dbReference>
<proteinExistence type="inferred from homology"/>
<gene>
    <name evidence="8" type="ORF">PGLA1383_LOCUS57726</name>
</gene>
<dbReference type="NCBIfam" id="NF001159">
    <property type="entry name" value="PRK00150.1-3"/>
    <property type="match status" value="1"/>
</dbReference>
<dbReference type="GO" id="GO:0046872">
    <property type="term" value="F:metal ion binding"/>
    <property type="evidence" value="ECO:0007669"/>
    <property type="project" value="UniProtKB-KW"/>
</dbReference>
<name>A0A813HXV8_POLGL</name>
<comment type="similarity">
    <text evidence="1 7">Belongs to the polypeptide deformylase family.</text>
</comment>
<protein>
    <recommendedName>
        <fullName evidence="2 7">Peptide deformylase</fullName>
        <ecNumber evidence="2 7">3.5.1.88</ecNumber>
    </recommendedName>
</protein>
<evidence type="ECO:0000256" key="7">
    <source>
        <dbReference type="RuleBase" id="RU362111"/>
    </source>
</evidence>
<dbReference type="NCBIfam" id="TIGR00079">
    <property type="entry name" value="pept_deformyl"/>
    <property type="match status" value="1"/>
</dbReference>
<dbReference type="Pfam" id="PF01327">
    <property type="entry name" value="Pep_deformylase"/>
    <property type="match status" value="1"/>
</dbReference>